<evidence type="ECO:0000313" key="1">
    <source>
        <dbReference type="EMBL" id="KAF2591764.1"/>
    </source>
</evidence>
<dbReference type="EMBL" id="QGKY02000190">
    <property type="protein sequence ID" value="KAF2591764.1"/>
    <property type="molecule type" value="Genomic_DNA"/>
</dbReference>
<proteinExistence type="predicted"/>
<dbReference type="AlphaFoldDB" id="A0A8S9KAP4"/>
<comment type="caution">
    <text evidence="1">The sequence shown here is derived from an EMBL/GenBank/DDBJ whole genome shotgun (WGS) entry which is preliminary data.</text>
</comment>
<organism evidence="1">
    <name type="scientific">Brassica cretica</name>
    <name type="common">Mustard</name>
    <dbReference type="NCBI Taxonomy" id="69181"/>
    <lineage>
        <taxon>Eukaryota</taxon>
        <taxon>Viridiplantae</taxon>
        <taxon>Streptophyta</taxon>
        <taxon>Embryophyta</taxon>
        <taxon>Tracheophyta</taxon>
        <taxon>Spermatophyta</taxon>
        <taxon>Magnoliopsida</taxon>
        <taxon>eudicotyledons</taxon>
        <taxon>Gunneridae</taxon>
        <taxon>Pentapetalae</taxon>
        <taxon>rosids</taxon>
        <taxon>malvids</taxon>
        <taxon>Brassicales</taxon>
        <taxon>Brassicaceae</taxon>
        <taxon>Brassiceae</taxon>
        <taxon>Brassica</taxon>
    </lineage>
</organism>
<reference evidence="1" key="1">
    <citation type="submission" date="2019-12" db="EMBL/GenBank/DDBJ databases">
        <title>Genome sequencing and annotation of Brassica cretica.</title>
        <authorList>
            <person name="Studholme D.J."/>
            <person name="Sarris P.F."/>
        </authorList>
    </citation>
    <scope>NUCLEOTIDE SEQUENCE</scope>
    <source>
        <strain evidence="1">PFS-102/07</strain>
        <tissue evidence="1">Leaf</tissue>
    </source>
</reference>
<protein>
    <submittedName>
        <fullName evidence="1">Uncharacterized protein</fullName>
    </submittedName>
</protein>
<accession>A0A8S9KAP4</accession>
<name>A0A8S9KAP4_BRACR</name>
<gene>
    <name evidence="1" type="ORF">F2Q70_00040623</name>
</gene>
<sequence length="139" mass="15347">MLVKQLSLITSGASNVLHRRLAGKLRYMDYLEEEQSEVQQLSKVYTHAVLQQAWIEKLTPLSGCLMLTLYPSGEITDESLELLEDDEEVTFQPQKGNVCALDGWGFGVSELANFYASKLGAKADGVLGSLSYASKLETK</sequence>